<comment type="caution">
    <text evidence="3">The sequence shown here is derived from an EMBL/GenBank/DDBJ whole genome shotgun (WGS) entry which is preliminary data.</text>
</comment>
<dbReference type="InterPro" id="IPR028124">
    <property type="entry name" value="SMAP_dom"/>
</dbReference>
<evidence type="ECO:0000313" key="4">
    <source>
        <dbReference type="Proteomes" id="UP000019149"/>
    </source>
</evidence>
<evidence type="ECO:0000313" key="3">
    <source>
        <dbReference type="EMBL" id="EUB58464.1"/>
    </source>
</evidence>
<dbReference type="CTD" id="36342360"/>
<feature type="compositionally biased region" description="Basic and acidic residues" evidence="1">
    <location>
        <begin position="114"/>
        <end position="124"/>
    </location>
</feature>
<dbReference type="STRING" id="6210.W6UY30"/>
<dbReference type="EMBL" id="APAU02000061">
    <property type="protein sequence ID" value="EUB58464.1"/>
    <property type="molecule type" value="Genomic_DNA"/>
</dbReference>
<feature type="compositionally biased region" description="Basic residues" evidence="1">
    <location>
        <begin position="83"/>
        <end position="99"/>
    </location>
</feature>
<feature type="region of interest" description="Disordered" evidence="1">
    <location>
        <begin position="1"/>
        <end position="178"/>
    </location>
</feature>
<dbReference type="AlphaFoldDB" id="W6UY30"/>
<protein>
    <submittedName>
        <fullName evidence="3">Arginine/serine-rich coiled-coil protein 2</fullName>
    </submittedName>
</protein>
<sequence length="397" mass="44461">MADKVEGKLCDYGSSMDESGDEVRRIFESQARDPKETTSSSSSPTSSGVQSDEKDTSPKVDSKMPRQYCEDIHDFSCGGSSSRRSKHGRSSRRDRRSRSRSCERSRRSYRRRDRSREHRGDHDHHSHRRRRNYGREVIRRRRREDKRRRSSSSSSPSDGRRARHSSRHGRERETAFSRKIIGSRSELAKVQEAVRPVDPIAAKLEAVNKASAIMASAVKPSESTPQEVLARIQATQMTQVRAKAEAAAAAANLPSFYNPMSVNAAKLAEQQQKRKLLWSRKSDPVAEAKEEAKSTMWKKTSMVAGKGDSAAAAKFRKLMGIHDDNSNGAEGAPLDEALNQAREQADLFRNLEHEFETSRTLTHTQRGVGLGYSSAMTDYRTYAAMKQTGGGAQQEGK</sequence>
<dbReference type="KEGG" id="egl:EGR_06645"/>
<proteinExistence type="predicted"/>
<feature type="domain" description="Small acidic protein-like" evidence="2">
    <location>
        <begin position="303"/>
        <end position="371"/>
    </location>
</feature>
<feature type="compositionally biased region" description="Basic residues" evidence="1">
    <location>
        <begin position="125"/>
        <end position="150"/>
    </location>
</feature>
<dbReference type="PANTHER" id="PTHR22426">
    <property type="entry name" value="ARGININE_SERINE-RICH COILED-COIL PROTEIN 2"/>
    <property type="match status" value="1"/>
</dbReference>
<evidence type="ECO:0000256" key="1">
    <source>
        <dbReference type="SAM" id="MobiDB-lite"/>
    </source>
</evidence>
<feature type="compositionally biased region" description="Basic and acidic residues" evidence="1">
    <location>
        <begin position="21"/>
        <end position="36"/>
    </location>
</feature>
<dbReference type="GeneID" id="36342360"/>
<keyword evidence="4" id="KW-1185">Reference proteome</keyword>
<dbReference type="RefSeq" id="XP_024349660.1">
    <property type="nucleotide sequence ID" value="XM_024495894.1"/>
</dbReference>
<dbReference type="Proteomes" id="UP000019149">
    <property type="component" value="Unassembled WGS sequence"/>
</dbReference>
<reference evidence="3 4" key="1">
    <citation type="journal article" date="2013" name="Nat. Genet.">
        <title>The genome of the hydatid tapeworm Echinococcus granulosus.</title>
        <authorList>
            <person name="Zheng H."/>
            <person name="Zhang W."/>
            <person name="Zhang L."/>
            <person name="Zhang Z."/>
            <person name="Li J."/>
            <person name="Lu G."/>
            <person name="Zhu Y."/>
            <person name="Wang Y."/>
            <person name="Huang Y."/>
            <person name="Liu J."/>
            <person name="Kang H."/>
            <person name="Chen J."/>
            <person name="Wang L."/>
            <person name="Chen A."/>
            <person name="Yu S."/>
            <person name="Gao Z."/>
            <person name="Jin L."/>
            <person name="Gu W."/>
            <person name="Wang Z."/>
            <person name="Zhao L."/>
            <person name="Shi B."/>
            <person name="Wen H."/>
            <person name="Lin R."/>
            <person name="Jones M.K."/>
            <person name="Brejova B."/>
            <person name="Vinar T."/>
            <person name="Zhao G."/>
            <person name="McManus D.P."/>
            <person name="Chen Z."/>
            <person name="Zhou Y."/>
            <person name="Wang S."/>
        </authorList>
    </citation>
    <scope>NUCLEOTIDE SEQUENCE [LARGE SCALE GENOMIC DNA]</scope>
</reference>
<gene>
    <name evidence="3" type="ORF">EGR_06645</name>
</gene>
<feature type="compositionally biased region" description="Low complexity" evidence="1">
    <location>
        <begin position="37"/>
        <end position="47"/>
    </location>
</feature>
<accession>W6UY30</accession>
<dbReference type="OrthoDB" id="1928974at2759"/>
<evidence type="ECO:0000259" key="2">
    <source>
        <dbReference type="Pfam" id="PF15477"/>
    </source>
</evidence>
<organism evidence="3 4">
    <name type="scientific">Echinococcus granulosus</name>
    <name type="common">Hydatid tapeworm</name>
    <dbReference type="NCBI Taxonomy" id="6210"/>
    <lineage>
        <taxon>Eukaryota</taxon>
        <taxon>Metazoa</taxon>
        <taxon>Spiralia</taxon>
        <taxon>Lophotrochozoa</taxon>
        <taxon>Platyhelminthes</taxon>
        <taxon>Cestoda</taxon>
        <taxon>Eucestoda</taxon>
        <taxon>Cyclophyllidea</taxon>
        <taxon>Taeniidae</taxon>
        <taxon>Echinococcus</taxon>
        <taxon>Echinococcus granulosus group</taxon>
    </lineage>
</organism>
<dbReference type="OMA" id="HEMARSQ"/>
<feature type="compositionally biased region" description="Basic and acidic residues" evidence="1">
    <location>
        <begin position="51"/>
        <end position="74"/>
    </location>
</feature>
<name>W6UY30_ECHGR</name>
<dbReference type="PANTHER" id="PTHR22426:SF2">
    <property type="entry name" value="ARGININE_SERINE-RICH COILED-COIL PROTEIN 2"/>
    <property type="match status" value="1"/>
</dbReference>
<dbReference type="Pfam" id="PF15477">
    <property type="entry name" value="SMAP"/>
    <property type="match status" value="1"/>
</dbReference>